<gene>
    <name evidence="1" type="ORF">H8K32_16695</name>
</gene>
<dbReference type="EMBL" id="JACOFV010000017">
    <property type="protein sequence ID" value="MBC3863747.1"/>
    <property type="molecule type" value="Genomic_DNA"/>
</dbReference>
<dbReference type="RefSeq" id="WP_186913694.1">
    <property type="nucleotide sequence ID" value="NZ_JACOFV010000017.1"/>
</dbReference>
<evidence type="ECO:0000313" key="1">
    <source>
        <dbReference type="EMBL" id="MBC3863747.1"/>
    </source>
</evidence>
<comment type="caution">
    <text evidence="1">The sequence shown here is derived from an EMBL/GenBank/DDBJ whole genome shotgun (WGS) entry which is preliminary data.</text>
</comment>
<sequence>MINIRDHLNRADADQVITNLADDHWKYLIKSKSNGTRGKHSLVARCESAKGASSTPRYLKEYAENRPEKAKRHEEFFKYVLSNNFIKLREIIVGTPTTLVSLNKEIYSILKDEDIYTVVDGVLKQTRFGKFLSETIFPYGAYRKTVQCKKTLTKLDFTSATCPYCNYTRLDVTKCEKKKAYLDLDHFFLKSKHPFFALSFFNLVPSCHSCNSTDRGVTDFSLDTHINPFYESFDQIYKFSFPPAFFHGSSDEFQIDNNGTKKNDITPTTFNIRAKYQNRIQDLKDIVDDFNKYKHYLNTPNEEIFVALIMKNVPPNHQGILKFELSKIKRDLLKELDSNRVLKIC</sequence>
<reference evidence="1" key="1">
    <citation type="submission" date="2020-08" db="EMBL/GenBank/DDBJ databases">
        <title>Novel species isolated from subtropical streams in China.</title>
        <authorList>
            <person name="Lu H."/>
        </authorList>
    </citation>
    <scope>NUCLEOTIDE SEQUENCE</scope>
    <source>
        <strain evidence="1">KACC 12607</strain>
    </source>
</reference>
<evidence type="ECO:0008006" key="3">
    <source>
        <dbReference type="Google" id="ProtNLM"/>
    </source>
</evidence>
<name>A0A923HL75_9BURK</name>
<protein>
    <recommendedName>
        <fullName evidence="3">HNH nuclease domain-containing protein</fullName>
    </recommendedName>
</protein>
<evidence type="ECO:0000313" key="2">
    <source>
        <dbReference type="Proteomes" id="UP000634011"/>
    </source>
</evidence>
<dbReference type="Proteomes" id="UP000634011">
    <property type="component" value="Unassembled WGS sequence"/>
</dbReference>
<organism evidence="1 2">
    <name type="scientific">Undibacterium jejuense</name>
    <dbReference type="NCBI Taxonomy" id="1344949"/>
    <lineage>
        <taxon>Bacteria</taxon>
        <taxon>Pseudomonadati</taxon>
        <taxon>Pseudomonadota</taxon>
        <taxon>Betaproteobacteria</taxon>
        <taxon>Burkholderiales</taxon>
        <taxon>Oxalobacteraceae</taxon>
        <taxon>Undibacterium</taxon>
    </lineage>
</organism>
<keyword evidence="2" id="KW-1185">Reference proteome</keyword>
<dbReference type="AlphaFoldDB" id="A0A923HL75"/>
<dbReference type="Gene3D" id="1.10.30.50">
    <property type="match status" value="1"/>
</dbReference>
<proteinExistence type="predicted"/>
<accession>A0A923HL75</accession>